<dbReference type="AlphaFoldDB" id="A0A0M7A7P1"/>
<dbReference type="NCBIfam" id="TIGR02492">
    <property type="entry name" value="flgK_ends"/>
    <property type="match status" value="1"/>
</dbReference>
<reference evidence="12" key="1">
    <citation type="submission" date="2015-07" db="EMBL/GenBank/DDBJ databases">
        <authorList>
            <person name="Rodrigo-Torres Lidia"/>
            <person name="Arahal R.David."/>
        </authorList>
    </citation>
    <scope>NUCLEOTIDE SEQUENCE [LARGE SCALE GENOMIC DNA]</scope>
    <source>
        <strain evidence="12">CECT 5112</strain>
    </source>
</reference>
<evidence type="ECO:0000259" key="9">
    <source>
        <dbReference type="Pfam" id="PF06429"/>
    </source>
</evidence>
<dbReference type="Pfam" id="PF00460">
    <property type="entry name" value="Flg_bb_rod"/>
    <property type="match status" value="1"/>
</dbReference>
<dbReference type="Pfam" id="PF06429">
    <property type="entry name" value="Flg_bbr_C"/>
    <property type="match status" value="1"/>
</dbReference>
<comment type="similarity">
    <text evidence="3">Belongs to the flagella basal body rod proteins family.</text>
</comment>
<keyword evidence="11" id="KW-0282">Flagellum</keyword>
<keyword evidence="7" id="KW-0175">Coiled coil</keyword>
<dbReference type="InterPro" id="IPR019776">
    <property type="entry name" value="Flagellar_basal_body_rod_CS"/>
</dbReference>
<dbReference type="InterPro" id="IPR053927">
    <property type="entry name" value="FlgK_helical"/>
</dbReference>
<feature type="domain" description="Flagellar hook-associated protein FlgK helical" evidence="10">
    <location>
        <begin position="91"/>
        <end position="325"/>
    </location>
</feature>
<evidence type="ECO:0000256" key="1">
    <source>
        <dbReference type="ARBA" id="ARBA00004117"/>
    </source>
</evidence>
<evidence type="ECO:0000256" key="3">
    <source>
        <dbReference type="ARBA" id="ARBA00009677"/>
    </source>
</evidence>
<dbReference type="STRING" id="388408.LAX5112_02744"/>
<dbReference type="RefSeq" id="WP_055672293.1">
    <property type="nucleotide sequence ID" value="NZ_CXWD01000009.1"/>
</dbReference>
<evidence type="ECO:0000256" key="5">
    <source>
        <dbReference type="ARBA" id="ARBA00022525"/>
    </source>
</evidence>
<organism evidence="11 12">
    <name type="scientific">Roseibium alexandrii</name>
    <dbReference type="NCBI Taxonomy" id="388408"/>
    <lineage>
        <taxon>Bacteria</taxon>
        <taxon>Pseudomonadati</taxon>
        <taxon>Pseudomonadota</taxon>
        <taxon>Alphaproteobacteria</taxon>
        <taxon>Hyphomicrobiales</taxon>
        <taxon>Stappiaceae</taxon>
        <taxon>Roseibium</taxon>
    </lineage>
</organism>
<proteinExistence type="inferred from homology"/>
<evidence type="ECO:0000256" key="6">
    <source>
        <dbReference type="ARBA" id="ARBA00023143"/>
    </source>
</evidence>
<dbReference type="Pfam" id="PF22638">
    <property type="entry name" value="FlgK_D1"/>
    <property type="match status" value="1"/>
</dbReference>
<dbReference type="InterPro" id="IPR002371">
    <property type="entry name" value="FlgK"/>
</dbReference>
<feature type="domain" description="Flagellar basal body rod protein N-terminal" evidence="8">
    <location>
        <begin position="7"/>
        <end position="36"/>
    </location>
</feature>
<evidence type="ECO:0000256" key="2">
    <source>
        <dbReference type="ARBA" id="ARBA00004613"/>
    </source>
</evidence>
<dbReference type="InterPro" id="IPR010930">
    <property type="entry name" value="Flg_bb/hook_C_dom"/>
</dbReference>
<sequence>MGLTSALNTAVFGISFNQRQIDVTASNIANADTAGYSKKTVSANAYFDGDGNVAGIVTNEISRIINEEIQSDYFNSLADTNYGKQIAAFTDRLDDIFGTIGDQSSLSALAGELTGALSSLVNQPGNYAAQQEVVAAADAMARELNSSYQQIADLRQEADEALARQTETVNSLLSNIESIDAAIRDATQAGVSSSEMEDERDRLVEQLSGYLDLNVSKTTTNTLFIQTKNGQPLFSDGEAATLAFQPTNRLGADQQGNAIVATTAGGAQFDIVPAGASGRDRTTGTGLMVATMELRDDVLIEAQKQLDTIAAELSLAFSNVTQASTAATVGPDTGFDLPVSGLQSGNTINLEYTDSAGQSQTITLMAVSDPTLLPLANTATTNPNDTVVGIDISSGTPATYITNIIAALGTAAPDLQVSNDGGDNLRILGDSTTVPNATTVESLSANITPSATTDQGLGLSIFVDQRNGTETFTDAPENGGQRVGYANGISVNPALLADSSLLVDYQTTPAANSENDPARAQYLLNALTNETAYFDPEAGMGSSSSPFQGTVLDYINQTVAYQGNQAADAKTYSDSKEALTLNLAVRYEESYSVNLDAEMAFLVQLENAYSANARVMQTINDLMQELLNVVR</sequence>
<accession>A0A0M7A7P1</accession>
<dbReference type="PANTHER" id="PTHR30033:SF1">
    <property type="entry name" value="FLAGELLAR HOOK-ASSOCIATED PROTEIN 1"/>
    <property type="match status" value="1"/>
</dbReference>
<dbReference type="PROSITE" id="PS00588">
    <property type="entry name" value="FLAGELLA_BB_ROD"/>
    <property type="match status" value="1"/>
</dbReference>
<evidence type="ECO:0000313" key="11">
    <source>
        <dbReference type="EMBL" id="CTQ71175.1"/>
    </source>
</evidence>
<dbReference type="GO" id="GO:0044780">
    <property type="term" value="P:bacterial-type flagellum assembly"/>
    <property type="evidence" value="ECO:0007669"/>
    <property type="project" value="InterPro"/>
</dbReference>
<dbReference type="PANTHER" id="PTHR30033">
    <property type="entry name" value="FLAGELLAR HOOK-ASSOCIATED PROTEIN 1"/>
    <property type="match status" value="1"/>
</dbReference>
<feature type="coiled-coil region" evidence="7">
    <location>
        <begin position="137"/>
        <end position="164"/>
    </location>
</feature>
<gene>
    <name evidence="11" type="ORF">LAX5112_02744</name>
</gene>
<evidence type="ECO:0000259" key="10">
    <source>
        <dbReference type="Pfam" id="PF22638"/>
    </source>
</evidence>
<dbReference type="Proteomes" id="UP000053235">
    <property type="component" value="Unassembled WGS sequence"/>
</dbReference>
<keyword evidence="6" id="KW-0975">Bacterial flagellum</keyword>
<feature type="domain" description="Flagellar basal-body/hook protein C-terminal" evidence="9">
    <location>
        <begin position="588"/>
        <end position="628"/>
    </location>
</feature>
<keyword evidence="11" id="KW-0969">Cilium</keyword>
<protein>
    <recommendedName>
        <fullName evidence="4">Flagellar hook-associated protein 1</fullName>
    </recommendedName>
</protein>
<comment type="subcellular location">
    <subcellularLocation>
        <location evidence="1">Bacterial flagellum basal body</location>
    </subcellularLocation>
    <subcellularLocation>
        <location evidence="2">Secreted</location>
    </subcellularLocation>
</comment>
<evidence type="ECO:0000256" key="7">
    <source>
        <dbReference type="SAM" id="Coils"/>
    </source>
</evidence>
<dbReference type="GO" id="GO:0005576">
    <property type="term" value="C:extracellular region"/>
    <property type="evidence" value="ECO:0007669"/>
    <property type="project" value="UniProtKB-SubCell"/>
</dbReference>
<evidence type="ECO:0000313" key="12">
    <source>
        <dbReference type="Proteomes" id="UP000053235"/>
    </source>
</evidence>
<dbReference type="GO" id="GO:0009425">
    <property type="term" value="C:bacterial-type flagellum basal body"/>
    <property type="evidence" value="ECO:0007669"/>
    <property type="project" value="UniProtKB-SubCell"/>
</dbReference>
<dbReference type="OrthoDB" id="7181295at2"/>
<dbReference type="GO" id="GO:0009424">
    <property type="term" value="C:bacterial-type flagellum hook"/>
    <property type="evidence" value="ECO:0007669"/>
    <property type="project" value="InterPro"/>
</dbReference>
<dbReference type="EMBL" id="CXWD01000009">
    <property type="protein sequence ID" value="CTQ71175.1"/>
    <property type="molecule type" value="Genomic_DNA"/>
</dbReference>
<dbReference type="GO" id="GO:0005198">
    <property type="term" value="F:structural molecule activity"/>
    <property type="evidence" value="ECO:0007669"/>
    <property type="project" value="InterPro"/>
</dbReference>
<evidence type="ECO:0000259" key="8">
    <source>
        <dbReference type="Pfam" id="PF00460"/>
    </source>
</evidence>
<evidence type="ECO:0000256" key="4">
    <source>
        <dbReference type="ARBA" id="ARBA00016244"/>
    </source>
</evidence>
<name>A0A0M7A7P1_9HYPH</name>
<keyword evidence="12" id="KW-1185">Reference proteome</keyword>
<keyword evidence="5" id="KW-0964">Secreted</keyword>
<keyword evidence="11" id="KW-0966">Cell projection</keyword>
<dbReference type="InterPro" id="IPR001444">
    <property type="entry name" value="Flag_bb_rod_N"/>
</dbReference>
<dbReference type="SUPFAM" id="SSF64518">
    <property type="entry name" value="Phase 1 flagellin"/>
    <property type="match status" value="1"/>
</dbReference>